<protein>
    <recommendedName>
        <fullName evidence="4">Integral membrane protein</fullName>
    </recommendedName>
</protein>
<keyword evidence="1" id="KW-0812">Transmembrane</keyword>
<keyword evidence="1" id="KW-1133">Transmembrane helix</keyword>
<dbReference type="EMBL" id="VKHT01000529">
    <property type="protein sequence ID" value="MBB0245560.1"/>
    <property type="molecule type" value="Genomic_DNA"/>
</dbReference>
<organism evidence="2 3">
    <name type="scientific">Streptomyces alkaliphilus</name>
    <dbReference type="NCBI Taxonomy" id="1472722"/>
    <lineage>
        <taxon>Bacteria</taxon>
        <taxon>Bacillati</taxon>
        <taxon>Actinomycetota</taxon>
        <taxon>Actinomycetes</taxon>
        <taxon>Kitasatosporales</taxon>
        <taxon>Streptomycetaceae</taxon>
        <taxon>Streptomyces</taxon>
    </lineage>
</organism>
<comment type="caution">
    <text evidence="2">The sequence shown here is derived from an EMBL/GenBank/DDBJ whole genome shotgun (WGS) entry which is preliminary data.</text>
</comment>
<evidence type="ECO:0008006" key="4">
    <source>
        <dbReference type="Google" id="ProtNLM"/>
    </source>
</evidence>
<reference evidence="3" key="1">
    <citation type="submission" date="2019-10" db="EMBL/GenBank/DDBJ databases">
        <title>Streptomyces sp. nov., a novel actinobacterium isolated from alkaline environment.</title>
        <authorList>
            <person name="Golinska P."/>
        </authorList>
    </citation>
    <scope>NUCLEOTIDE SEQUENCE [LARGE SCALE GENOMIC DNA]</scope>
    <source>
        <strain evidence="3">DSM 42118</strain>
    </source>
</reference>
<feature type="transmembrane region" description="Helical" evidence="1">
    <location>
        <begin position="110"/>
        <end position="129"/>
    </location>
</feature>
<dbReference type="RefSeq" id="WP_182607027.1">
    <property type="nucleotide sequence ID" value="NZ_VKHT01000529.1"/>
</dbReference>
<name>A0A7W3Y2P2_9ACTN</name>
<dbReference type="AlphaFoldDB" id="A0A7W3Y2P2"/>
<gene>
    <name evidence="2" type="ORF">FNQ90_15975</name>
</gene>
<dbReference type="Proteomes" id="UP000538929">
    <property type="component" value="Unassembled WGS sequence"/>
</dbReference>
<keyword evidence="1" id="KW-0472">Membrane</keyword>
<proteinExistence type="predicted"/>
<sequence length="144" mass="15707">MTNGNPELKKDLDAAVQTRKELGENYEAALIESFLEKLDERIDETVDRAVDKRLRRRLAEQQMVGGGPGPLGDRAWRGPTPAFALAALSLVFAIPLSAIAAAHVGFLGLLVAWGGIVGVNASYASVANAQRDRADRRPRDDQRW</sequence>
<evidence type="ECO:0000313" key="2">
    <source>
        <dbReference type="EMBL" id="MBB0245560.1"/>
    </source>
</evidence>
<evidence type="ECO:0000256" key="1">
    <source>
        <dbReference type="SAM" id="Phobius"/>
    </source>
</evidence>
<evidence type="ECO:0000313" key="3">
    <source>
        <dbReference type="Proteomes" id="UP000538929"/>
    </source>
</evidence>
<feature type="transmembrane region" description="Helical" evidence="1">
    <location>
        <begin position="82"/>
        <end position="104"/>
    </location>
</feature>
<keyword evidence="3" id="KW-1185">Reference proteome</keyword>
<accession>A0A7W3Y2P2</accession>